<dbReference type="Pfam" id="PF04564">
    <property type="entry name" value="U-box"/>
    <property type="match status" value="1"/>
</dbReference>
<proteinExistence type="inferred from homology"/>
<evidence type="ECO:0000256" key="7">
    <source>
        <dbReference type="ARBA" id="ARBA00022574"/>
    </source>
</evidence>
<evidence type="ECO:0000256" key="12">
    <source>
        <dbReference type="ARBA" id="ARBA00022763"/>
    </source>
</evidence>
<dbReference type="InterPro" id="IPR036322">
    <property type="entry name" value="WD40_repeat_dom_sf"/>
</dbReference>
<comment type="pathway">
    <text evidence="3 18">Protein modification; protein ubiquitination.</text>
</comment>
<dbReference type="FunFam" id="3.30.40.10:FF:000027">
    <property type="entry name" value="Pre-mRNA-processing factor 19, putative"/>
    <property type="match status" value="1"/>
</dbReference>
<keyword evidence="13 18" id="KW-0833">Ubl conjugation pathway</keyword>
<dbReference type="GO" id="GO:0000398">
    <property type="term" value="P:mRNA splicing, via spliceosome"/>
    <property type="evidence" value="ECO:0007669"/>
    <property type="project" value="InterPro"/>
</dbReference>
<sequence length="497" mass="53887">MFFCAISGEPPQDPVVSQKSGHVYERRLITKYILENGTDPMTGEKLEESDLVTIQTNPKAVPPRPPSLTSIPALLQTLQNEWDALVLETFALKQQYNSTRQELSHALYQQDAATRVAARLLRERDAAREALANVKATMGLETNGGDVDMQETVEEQELPADLVNEIEELSKSLSSTRKKRKAPPHYPSAAQIGSYQVKQSVSSLHSSSAPGINSLALSRTQSSLFLTGGNDNIVQLYDRQADKVTATLKGHTKKVNVVAFREKEGERTIILSASADKTARLWDSDSGSIHTVKTHKGEVTGLAVHPTLSFFALASSDKTYSLHNFATNALIFQSVPNEFAFSTLGIHPDGALLALGTPSSTIQIYDIRSGKIGASLVPSNSNGVFTVNTLSFSENGYNLIAPSADDTVAVWDLRKQKDVHNISLGEGFKINKVVYDHSALFLGVAGSQGAAVFAHKSWDEVTRLTNDSVSDLVFTQDGSEIWGVSGRTVNIWGSGDA</sequence>
<evidence type="ECO:0000256" key="9">
    <source>
        <dbReference type="ARBA" id="ARBA00022679"/>
    </source>
</evidence>
<evidence type="ECO:0000256" key="13">
    <source>
        <dbReference type="ARBA" id="ARBA00022786"/>
    </source>
</evidence>
<evidence type="ECO:0000313" key="20">
    <source>
        <dbReference type="EMBL" id="GJJ08814.1"/>
    </source>
</evidence>
<dbReference type="Pfam" id="PF08606">
    <property type="entry name" value="Prp19"/>
    <property type="match status" value="1"/>
</dbReference>
<dbReference type="EC" id="2.3.2.27" evidence="5 18"/>
<feature type="repeat" description="WD" evidence="17">
    <location>
        <begin position="248"/>
        <end position="292"/>
    </location>
</feature>
<evidence type="ECO:0000256" key="17">
    <source>
        <dbReference type="PROSITE-ProRule" id="PRU00221"/>
    </source>
</evidence>
<keyword evidence="7 17" id="KW-0853">WD repeat</keyword>
<dbReference type="InterPro" id="IPR019775">
    <property type="entry name" value="WD40_repeat_CS"/>
</dbReference>
<dbReference type="GO" id="GO:0061630">
    <property type="term" value="F:ubiquitin protein ligase activity"/>
    <property type="evidence" value="ECO:0007669"/>
    <property type="project" value="UniProtKB-UniRule"/>
</dbReference>
<evidence type="ECO:0000256" key="4">
    <source>
        <dbReference type="ARBA" id="ARBA00006388"/>
    </source>
</evidence>
<reference evidence="20" key="1">
    <citation type="submission" date="2021-10" db="EMBL/GenBank/DDBJ databases">
        <title>De novo Genome Assembly of Clathrus columnatus (Basidiomycota, Fungi) Using Illumina and Nanopore Sequence Data.</title>
        <authorList>
            <person name="Ogiso-Tanaka E."/>
            <person name="Itagaki H."/>
            <person name="Hosoya T."/>
            <person name="Hosaka K."/>
        </authorList>
    </citation>
    <scope>NUCLEOTIDE SEQUENCE</scope>
    <source>
        <strain evidence="20">MO-923</strain>
    </source>
</reference>
<comment type="similarity">
    <text evidence="4 18">Belongs to the WD repeat PRP19 family.</text>
</comment>
<dbReference type="InterPro" id="IPR055340">
    <property type="entry name" value="RING-Ubox_PRP19"/>
</dbReference>
<keyword evidence="16 18" id="KW-0539">Nucleus</keyword>
<evidence type="ECO:0000256" key="3">
    <source>
        <dbReference type="ARBA" id="ARBA00004906"/>
    </source>
</evidence>
<comment type="caution">
    <text evidence="20">The sequence shown here is derived from an EMBL/GenBank/DDBJ whole genome shotgun (WGS) entry which is preliminary data.</text>
</comment>
<evidence type="ECO:0000256" key="8">
    <source>
        <dbReference type="ARBA" id="ARBA00022664"/>
    </source>
</evidence>
<dbReference type="Gene3D" id="2.130.10.10">
    <property type="entry name" value="YVTN repeat-like/Quinoprotein amine dehydrogenase"/>
    <property type="match status" value="1"/>
</dbReference>
<keyword evidence="9 18" id="KW-0808">Transferase</keyword>
<evidence type="ECO:0000256" key="1">
    <source>
        <dbReference type="ARBA" id="ARBA00000900"/>
    </source>
</evidence>
<dbReference type="GO" id="GO:0000974">
    <property type="term" value="C:Prp19 complex"/>
    <property type="evidence" value="ECO:0007669"/>
    <property type="project" value="UniProtKB-UniRule"/>
</dbReference>
<dbReference type="InterPro" id="IPR038959">
    <property type="entry name" value="Prp19"/>
</dbReference>
<evidence type="ECO:0000256" key="10">
    <source>
        <dbReference type="ARBA" id="ARBA00022728"/>
    </source>
</evidence>
<name>A0AAV5A7T8_9AGAM</name>
<comment type="subcellular location">
    <subcellularLocation>
        <location evidence="2 18">Nucleus</location>
    </subcellularLocation>
</comment>
<keyword evidence="21" id="KW-1185">Reference proteome</keyword>
<dbReference type="GO" id="GO:0006281">
    <property type="term" value="P:DNA repair"/>
    <property type="evidence" value="ECO:0007669"/>
    <property type="project" value="UniProtKB-KW"/>
</dbReference>
<evidence type="ECO:0000256" key="11">
    <source>
        <dbReference type="ARBA" id="ARBA00022737"/>
    </source>
</evidence>
<evidence type="ECO:0000256" key="15">
    <source>
        <dbReference type="ARBA" id="ARBA00023204"/>
    </source>
</evidence>
<dbReference type="GO" id="GO:0070534">
    <property type="term" value="P:protein K63-linked ubiquitination"/>
    <property type="evidence" value="ECO:0007669"/>
    <property type="project" value="UniProtKB-UniRule"/>
</dbReference>
<protein>
    <recommendedName>
        <fullName evidence="6 18">Pre-mRNA-processing factor 19</fullName>
        <ecNumber evidence="5 18">2.3.2.27</ecNumber>
    </recommendedName>
</protein>
<comment type="subunit">
    <text evidence="18">Homotetramer.</text>
</comment>
<dbReference type="PROSITE" id="PS51698">
    <property type="entry name" value="U_BOX"/>
    <property type="match status" value="1"/>
</dbReference>
<dbReference type="SUPFAM" id="SSF57850">
    <property type="entry name" value="RING/U-box"/>
    <property type="match status" value="1"/>
</dbReference>
<dbReference type="InterPro" id="IPR013083">
    <property type="entry name" value="Znf_RING/FYVE/PHD"/>
</dbReference>
<dbReference type="Gene3D" id="3.30.40.10">
    <property type="entry name" value="Zinc/RING finger domain, C3HC4 (zinc finger)"/>
    <property type="match status" value="1"/>
</dbReference>
<evidence type="ECO:0000256" key="2">
    <source>
        <dbReference type="ARBA" id="ARBA00004123"/>
    </source>
</evidence>
<dbReference type="InterPro" id="IPR001680">
    <property type="entry name" value="WD40_rpt"/>
</dbReference>
<feature type="repeat" description="WD" evidence="17">
    <location>
        <begin position="387"/>
        <end position="421"/>
    </location>
</feature>
<dbReference type="InterPro" id="IPR015943">
    <property type="entry name" value="WD40/YVTN_repeat-like_dom_sf"/>
</dbReference>
<dbReference type="EMBL" id="BPWL01000003">
    <property type="protein sequence ID" value="GJJ08814.1"/>
    <property type="molecule type" value="Genomic_DNA"/>
</dbReference>
<keyword evidence="12 18" id="KW-0227">DNA damage</keyword>
<dbReference type="AlphaFoldDB" id="A0AAV5A7T8"/>
<dbReference type="Pfam" id="PF00400">
    <property type="entry name" value="WD40"/>
    <property type="match status" value="4"/>
</dbReference>
<keyword evidence="10 18" id="KW-0747">Spliceosome</keyword>
<gene>
    <name evidence="20" type="ORF">Clacol_003033</name>
</gene>
<dbReference type="PROSITE" id="PS00678">
    <property type="entry name" value="WD_REPEATS_1"/>
    <property type="match status" value="1"/>
</dbReference>
<dbReference type="SUPFAM" id="SSF50978">
    <property type="entry name" value="WD40 repeat-like"/>
    <property type="match status" value="1"/>
</dbReference>
<dbReference type="Proteomes" id="UP001050691">
    <property type="component" value="Unassembled WGS sequence"/>
</dbReference>
<dbReference type="InterPro" id="IPR003613">
    <property type="entry name" value="Ubox_domain"/>
</dbReference>
<keyword evidence="15 18" id="KW-0234">DNA repair</keyword>
<feature type="domain" description="U-box" evidence="19">
    <location>
        <begin position="1"/>
        <end position="81"/>
    </location>
</feature>
<evidence type="ECO:0000256" key="18">
    <source>
        <dbReference type="RuleBase" id="RU367101"/>
    </source>
</evidence>
<evidence type="ECO:0000313" key="21">
    <source>
        <dbReference type="Proteomes" id="UP001050691"/>
    </source>
</evidence>
<dbReference type="PANTHER" id="PTHR43995:SF1">
    <property type="entry name" value="PRE-MRNA-PROCESSING FACTOR 19"/>
    <property type="match status" value="1"/>
</dbReference>
<dbReference type="InterPro" id="IPR013915">
    <property type="entry name" value="Prp19_cc"/>
</dbReference>
<evidence type="ECO:0000256" key="6">
    <source>
        <dbReference type="ARBA" id="ARBA00015618"/>
    </source>
</evidence>
<dbReference type="SMART" id="SM00320">
    <property type="entry name" value="WD40"/>
    <property type="match status" value="6"/>
</dbReference>
<evidence type="ECO:0000256" key="5">
    <source>
        <dbReference type="ARBA" id="ARBA00012483"/>
    </source>
</evidence>
<dbReference type="GO" id="GO:0005737">
    <property type="term" value="C:cytoplasm"/>
    <property type="evidence" value="ECO:0007669"/>
    <property type="project" value="TreeGrafter"/>
</dbReference>
<dbReference type="CDD" id="cd16656">
    <property type="entry name" value="RING-Ubox_PRP19"/>
    <property type="match status" value="1"/>
</dbReference>
<evidence type="ECO:0000256" key="16">
    <source>
        <dbReference type="ARBA" id="ARBA00023242"/>
    </source>
</evidence>
<organism evidence="20 21">
    <name type="scientific">Clathrus columnatus</name>
    <dbReference type="NCBI Taxonomy" id="1419009"/>
    <lineage>
        <taxon>Eukaryota</taxon>
        <taxon>Fungi</taxon>
        <taxon>Dikarya</taxon>
        <taxon>Basidiomycota</taxon>
        <taxon>Agaricomycotina</taxon>
        <taxon>Agaricomycetes</taxon>
        <taxon>Phallomycetidae</taxon>
        <taxon>Phallales</taxon>
        <taxon>Clathraceae</taxon>
        <taxon>Clathrus</taxon>
    </lineage>
</organism>
<keyword evidence="11" id="KW-0677">Repeat</keyword>
<comment type="catalytic activity">
    <reaction evidence="1 18">
        <text>S-ubiquitinyl-[E2 ubiquitin-conjugating enzyme]-L-cysteine + [acceptor protein]-L-lysine = [E2 ubiquitin-conjugating enzyme]-L-cysteine + N(6)-ubiquitinyl-[acceptor protein]-L-lysine.</text>
        <dbReference type="EC" id="2.3.2.27"/>
    </reaction>
</comment>
<dbReference type="PROSITE" id="PS50082">
    <property type="entry name" value="WD_REPEATS_2"/>
    <property type="match status" value="2"/>
</dbReference>
<evidence type="ECO:0000259" key="19">
    <source>
        <dbReference type="PROSITE" id="PS51698"/>
    </source>
</evidence>
<dbReference type="PANTHER" id="PTHR43995">
    <property type="entry name" value="PRE-MRNA-PROCESSING FACTOR 19"/>
    <property type="match status" value="1"/>
</dbReference>
<keyword evidence="8 18" id="KW-0507">mRNA processing</keyword>
<keyword evidence="14 18" id="KW-0508">mRNA splicing</keyword>
<comment type="function">
    <text evidence="18">Ubiquitin-protein ligase which is mainly involved pre-mRNA splicing and DNA repair. Required for pre-mRNA splicing as component of the spliceosome.</text>
</comment>
<dbReference type="GO" id="GO:0071006">
    <property type="term" value="C:U2-type catalytic step 1 spliceosome"/>
    <property type="evidence" value="ECO:0007669"/>
    <property type="project" value="TreeGrafter"/>
</dbReference>
<dbReference type="PROSITE" id="PS50294">
    <property type="entry name" value="WD_REPEATS_REGION"/>
    <property type="match status" value="1"/>
</dbReference>
<dbReference type="SMART" id="SM00504">
    <property type="entry name" value="Ubox"/>
    <property type="match status" value="1"/>
</dbReference>
<evidence type="ECO:0000256" key="14">
    <source>
        <dbReference type="ARBA" id="ARBA00023187"/>
    </source>
</evidence>
<accession>A0AAV5A7T8</accession>